<name>A0A1G4B4C1_9PEZI</name>
<proteinExistence type="predicted"/>
<evidence type="ECO:0000313" key="2">
    <source>
        <dbReference type="EMBL" id="OHE96122.1"/>
    </source>
</evidence>
<keyword evidence="3" id="KW-1185">Reference proteome</keyword>
<sequence>MLYALLGVPKLRRTWNWEDPANPQPCPLRQSGPSMLQCCNAAMHPPTYRHIAHLDKSDECRSQPVGGSHVPLPPRMTTL</sequence>
<feature type="region of interest" description="Disordered" evidence="1">
    <location>
        <begin position="59"/>
        <end position="79"/>
    </location>
</feature>
<dbReference type="EMBL" id="MJBS01000073">
    <property type="protein sequence ID" value="OHE96122.1"/>
    <property type="molecule type" value="Genomic_DNA"/>
</dbReference>
<dbReference type="AlphaFoldDB" id="A0A1G4B4C1"/>
<organism evidence="2 3">
    <name type="scientific">Colletotrichum orchidophilum</name>
    <dbReference type="NCBI Taxonomy" id="1209926"/>
    <lineage>
        <taxon>Eukaryota</taxon>
        <taxon>Fungi</taxon>
        <taxon>Dikarya</taxon>
        <taxon>Ascomycota</taxon>
        <taxon>Pezizomycotina</taxon>
        <taxon>Sordariomycetes</taxon>
        <taxon>Hypocreomycetidae</taxon>
        <taxon>Glomerellales</taxon>
        <taxon>Glomerellaceae</taxon>
        <taxon>Colletotrichum</taxon>
    </lineage>
</organism>
<comment type="caution">
    <text evidence="2">The sequence shown here is derived from an EMBL/GenBank/DDBJ whole genome shotgun (WGS) entry which is preliminary data.</text>
</comment>
<dbReference type="Proteomes" id="UP000176998">
    <property type="component" value="Unassembled WGS sequence"/>
</dbReference>
<gene>
    <name evidence="2" type="ORF">CORC01_08499</name>
</gene>
<evidence type="ECO:0000313" key="3">
    <source>
        <dbReference type="Proteomes" id="UP000176998"/>
    </source>
</evidence>
<evidence type="ECO:0000256" key="1">
    <source>
        <dbReference type="SAM" id="MobiDB-lite"/>
    </source>
</evidence>
<reference evidence="2 3" key="1">
    <citation type="submission" date="2016-09" db="EMBL/GenBank/DDBJ databases">
        <authorList>
            <person name="Capua I."/>
            <person name="De Benedictis P."/>
            <person name="Joannis T."/>
            <person name="Lombin L.H."/>
            <person name="Cattoli G."/>
        </authorList>
    </citation>
    <scope>NUCLEOTIDE SEQUENCE [LARGE SCALE GENOMIC DNA]</scope>
    <source>
        <strain evidence="2 3">IMI 309357</strain>
    </source>
</reference>
<protein>
    <submittedName>
        <fullName evidence="2">Uncharacterized protein</fullName>
    </submittedName>
</protein>
<dbReference type="OrthoDB" id="10413545at2759"/>
<dbReference type="RefSeq" id="XP_022473283.1">
    <property type="nucleotide sequence ID" value="XM_022620129.1"/>
</dbReference>
<dbReference type="GeneID" id="34561639"/>
<accession>A0A1G4B4C1</accession>